<dbReference type="GO" id="GO:0005524">
    <property type="term" value="F:ATP binding"/>
    <property type="evidence" value="ECO:0007669"/>
    <property type="project" value="UniProtKB-KW"/>
</dbReference>
<dbReference type="AlphaFoldDB" id="A0A160TM21"/>
<evidence type="ECO:0000256" key="3">
    <source>
        <dbReference type="ARBA" id="ARBA00023134"/>
    </source>
</evidence>
<dbReference type="InterPro" id="IPR027417">
    <property type="entry name" value="P-loop_NTPase"/>
</dbReference>
<evidence type="ECO:0000256" key="2">
    <source>
        <dbReference type="ARBA" id="ARBA00022840"/>
    </source>
</evidence>
<dbReference type="SUPFAM" id="SSF52540">
    <property type="entry name" value="P-loop containing nucleoside triphosphate hydrolases"/>
    <property type="match status" value="1"/>
</dbReference>
<sequence>MKRDPKDILLVTGMSGAGKSTVLRTLEDLGWEVVDNLPLLLLDRLLGAPLPEGAERSSQPLALGIGARTRDFDPDRIVKRIKKLREEHGHDIGILFLDCSGGELERRYSETRRRHPLALDRPASDGIARERELLAPLRRWANRLIDTTNLTGNELAQQVRSTFSGEGLGEPTLSVTSFGYARGLPRNADLVFDMRFLRNPHWDEALRPGTGLDKDVSAYVVADPAYDTAMEQIESLLLVLLPRYRAEGKSYVTIAFGCTGGRHRSVHVAERVAARLRNEGFSPTVAHRDLAAAPQDSLEGVAENAQGDGLSVIETAMKESGQ</sequence>
<reference evidence="6" key="1">
    <citation type="submission" date="2015-10" db="EMBL/GenBank/DDBJ databases">
        <authorList>
            <person name="Gilbert D.G."/>
        </authorList>
    </citation>
    <scope>NUCLEOTIDE SEQUENCE</scope>
</reference>
<evidence type="ECO:0000259" key="4">
    <source>
        <dbReference type="Pfam" id="PF03668"/>
    </source>
</evidence>
<dbReference type="NCBIfam" id="NF003828">
    <property type="entry name" value="PRK05416.1"/>
    <property type="match status" value="1"/>
</dbReference>
<keyword evidence="3" id="KW-0342">GTP-binding</keyword>
<dbReference type="HAMAP" id="MF_00636">
    <property type="entry name" value="RapZ_like"/>
    <property type="match status" value="1"/>
</dbReference>
<evidence type="ECO:0000259" key="5">
    <source>
        <dbReference type="Pfam" id="PF22740"/>
    </source>
</evidence>
<dbReference type="PANTHER" id="PTHR30448:SF0">
    <property type="entry name" value="RNASE ADAPTER PROTEIN RAPZ"/>
    <property type="match status" value="1"/>
</dbReference>
<dbReference type="InterPro" id="IPR005337">
    <property type="entry name" value="RapZ-like"/>
</dbReference>
<dbReference type="Gene3D" id="3.40.50.300">
    <property type="entry name" value="P-loop containing nucleotide triphosphate hydrolases"/>
    <property type="match status" value="1"/>
</dbReference>
<organism evidence="6">
    <name type="scientific">hydrothermal vent metagenome</name>
    <dbReference type="NCBI Taxonomy" id="652676"/>
    <lineage>
        <taxon>unclassified sequences</taxon>
        <taxon>metagenomes</taxon>
        <taxon>ecological metagenomes</taxon>
    </lineage>
</organism>
<dbReference type="InterPro" id="IPR053930">
    <property type="entry name" value="RapZ-like_N"/>
</dbReference>
<dbReference type="Pfam" id="PF03668">
    <property type="entry name" value="RapZ-like_N"/>
    <property type="match status" value="1"/>
</dbReference>
<dbReference type="PANTHER" id="PTHR30448">
    <property type="entry name" value="RNASE ADAPTER PROTEIN RAPZ"/>
    <property type="match status" value="1"/>
</dbReference>
<proteinExistence type="inferred from homology"/>
<name>A0A160TM21_9ZZZZ</name>
<dbReference type="EMBL" id="CZQE01000185">
    <property type="protein sequence ID" value="CUS44834.1"/>
    <property type="molecule type" value="Genomic_DNA"/>
</dbReference>
<dbReference type="InterPro" id="IPR053931">
    <property type="entry name" value="RapZ_C"/>
</dbReference>
<dbReference type="Pfam" id="PF22740">
    <property type="entry name" value="PapZ_C"/>
    <property type="match status" value="1"/>
</dbReference>
<dbReference type="PIRSF" id="PIRSF005052">
    <property type="entry name" value="P-loopkin"/>
    <property type="match status" value="1"/>
</dbReference>
<accession>A0A160TM21</accession>
<evidence type="ECO:0000256" key="1">
    <source>
        <dbReference type="ARBA" id="ARBA00022741"/>
    </source>
</evidence>
<evidence type="ECO:0000313" key="6">
    <source>
        <dbReference type="EMBL" id="CUS44834.1"/>
    </source>
</evidence>
<dbReference type="GO" id="GO:0005525">
    <property type="term" value="F:GTP binding"/>
    <property type="evidence" value="ECO:0007669"/>
    <property type="project" value="UniProtKB-KW"/>
</dbReference>
<feature type="domain" description="RapZ-like N-terminal" evidence="4">
    <location>
        <begin position="7"/>
        <end position="166"/>
    </location>
</feature>
<feature type="domain" description="RapZ C-terminal" evidence="5">
    <location>
        <begin position="172"/>
        <end position="290"/>
    </location>
</feature>
<keyword evidence="2 6" id="KW-0067">ATP-binding</keyword>
<gene>
    <name evidence="6" type="ORF">MGWOODY_Smn1842</name>
</gene>
<keyword evidence="1" id="KW-0547">Nucleotide-binding</keyword>
<protein>
    <submittedName>
        <fullName evidence="6">ATP-binding protein ManX</fullName>
    </submittedName>
</protein>